<sequence length="80" mass="8645">MTGDAARPVLASTPDGYEIYGGKCDGVYVIAERDGPVVGAFYAVPGSPNWWRGHTFGKVRQVFQPGDVDPPAVAERFMSR</sequence>
<organism evidence="1 2">
    <name type="scientific">Actinomadura chibensis</name>
    <dbReference type="NCBI Taxonomy" id="392828"/>
    <lineage>
        <taxon>Bacteria</taxon>
        <taxon>Bacillati</taxon>
        <taxon>Actinomycetota</taxon>
        <taxon>Actinomycetes</taxon>
        <taxon>Streptosporangiales</taxon>
        <taxon>Thermomonosporaceae</taxon>
        <taxon>Actinomadura</taxon>
    </lineage>
</organism>
<accession>A0A5D0NFA6</accession>
<dbReference type="AlphaFoldDB" id="A0A5D0NFA6"/>
<evidence type="ECO:0000313" key="2">
    <source>
        <dbReference type="Proteomes" id="UP000323380"/>
    </source>
</evidence>
<dbReference type="Proteomes" id="UP000323380">
    <property type="component" value="Unassembled WGS sequence"/>
</dbReference>
<keyword evidence="2" id="KW-1185">Reference proteome</keyword>
<dbReference type="RefSeq" id="WP_067893118.1">
    <property type="nucleotide sequence ID" value="NZ_VSFG01000007.1"/>
</dbReference>
<comment type="caution">
    <text evidence="1">The sequence shown here is derived from an EMBL/GenBank/DDBJ whole genome shotgun (WGS) entry which is preliminary data.</text>
</comment>
<dbReference type="STRING" id="1220554.GCA_001552135_03896"/>
<reference evidence="1 2" key="1">
    <citation type="submission" date="2019-08" db="EMBL/GenBank/DDBJ databases">
        <title>Actinomadura sp. nov. CYP1-5 isolated from mountain soil.</title>
        <authorList>
            <person name="Songsumanus A."/>
            <person name="Kuncharoen N."/>
            <person name="Kudo T."/>
            <person name="Yuki M."/>
            <person name="Igarashi Y."/>
            <person name="Tanasupawat S."/>
        </authorList>
    </citation>
    <scope>NUCLEOTIDE SEQUENCE [LARGE SCALE GENOMIC DNA]</scope>
    <source>
        <strain evidence="1 2">JCM 14158</strain>
    </source>
</reference>
<proteinExistence type="predicted"/>
<gene>
    <name evidence="1" type="ORF">FXF69_30160</name>
</gene>
<evidence type="ECO:0000313" key="1">
    <source>
        <dbReference type="EMBL" id="TYB43013.1"/>
    </source>
</evidence>
<name>A0A5D0NFA6_9ACTN</name>
<protein>
    <submittedName>
        <fullName evidence="1">Uncharacterized protein</fullName>
    </submittedName>
</protein>
<dbReference type="EMBL" id="VSFG01000007">
    <property type="protein sequence ID" value="TYB43013.1"/>
    <property type="molecule type" value="Genomic_DNA"/>
</dbReference>